<feature type="domain" description="Lysozyme inhibitor LprI-like N-terminal" evidence="1">
    <location>
        <begin position="48"/>
        <end position="135"/>
    </location>
</feature>
<protein>
    <recommendedName>
        <fullName evidence="1">Lysozyme inhibitor LprI-like N-terminal domain-containing protein</fullName>
    </recommendedName>
</protein>
<keyword evidence="3" id="KW-1185">Reference proteome</keyword>
<dbReference type="InterPro" id="IPR009739">
    <property type="entry name" value="LprI-like_N"/>
</dbReference>
<dbReference type="Gene3D" id="1.20.1270.180">
    <property type="match status" value="1"/>
</dbReference>
<gene>
    <name evidence="2" type="ORF">HMPREF3221_01429</name>
</gene>
<evidence type="ECO:0000259" key="1">
    <source>
        <dbReference type="Pfam" id="PF07007"/>
    </source>
</evidence>
<evidence type="ECO:0000313" key="3">
    <source>
        <dbReference type="Proteomes" id="UP000070401"/>
    </source>
</evidence>
<reference evidence="3" key="1">
    <citation type="submission" date="2016-01" db="EMBL/GenBank/DDBJ databases">
        <authorList>
            <person name="Mitreva M."/>
            <person name="Pepin K.H."/>
            <person name="Mihindukulasuriya K.A."/>
            <person name="Fulton R."/>
            <person name="Fronick C."/>
            <person name="O'Laughlin M."/>
            <person name="Miner T."/>
            <person name="Herter B."/>
            <person name="Rosa B.A."/>
            <person name="Cordes M."/>
            <person name="Tomlinson C."/>
            <person name="Wollam A."/>
            <person name="Palsikar V.B."/>
            <person name="Mardis E.R."/>
            <person name="Wilson R.K."/>
        </authorList>
    </citation>
    <scope>NUCLEOTIDE SEQUENCE [LARGE SCALE GENOMIC DNA]</scope>
    <source>
        <strain evidence="3">MJR7757B</strain>
    </source>
</reference>
<organism evidence="2 3">
    <name type="scientific">Fusobacterium nucleatum</name>
    <dbReference type="NCBI Taxonomy" id="851"/>
    <lineage>
        <taxon>Bacteria</taxon>
        <taxon>Fusobacteriati</taxon>
        <taxon>Fusobacteriota</taxon>
        <taxon>Fusobacteriia</taxon>
        <taxon>Fusobacteriales</taxon>
        <taxon>Fusobacteriaceae</taxon>
        <taxon>Fusobacterium</taxon>
    </lineage>
</organism>
<sequence>MEVNYMKKILFTMMILFGISAFSSNSYETDLVGRMKVLEEKAQTKLDSGVTADMSNATTELSEAWENELNTVYSLLMEKLPKVEKIKLEKEQKAWLKNRNIKAKEAAKEPEGGTMEHLLFGASIKDLNEKRAVELAKRYDEIVNKK</sequence>
<proteinExistence type="predicted"/>
<comment type="caution">
    <text evidence="2">The sequence shown here is derived from an EMBL/GenBank/DDBJ whole genome shotgun (WGS) entry which is preliminary data.</text>
</comment>
<dbReference type="PATRIC" id="fig|851.8.peg.1438"/>
<dbReference type="PANTHER" id="PTHR39176:SF1">
    <property type="entry name" value="PERIPLASMIC PROTEIN"/>
    <property type="match status" value="1"/>
</dbReference>
<evidence type="ECO:0000313" key="2">
    <source>
        <dbReference type="EMBL" id="KXA19601.1"/>
    </source>
</evidence>
<name>A0A133NTJ6_FUSNU</name>
<dbReference type="Pfam" id="PF07007">
    <property type="entry name" value="LprI"/>
    <property type="match status" value="1"/>
</dbReference>
<accession>A0A133NTJ6</accession>
<dbReference type="EMBL" id="LRPY01000142">
    <property type="protein sequence ID" value="KXA19601.1"/>
    <property type="molecule type" value="Genomic_DNA"/>
</dbReference>
<dbReference type="PANTHER" id="PTHR39176">
    <property type="entry name" value="PERIPLASMIC PROTEIN-RELATED"/>
    <property type="match status" value="1"/>
</dbReference>
<dbReference type="Proteomes" id="UP000070401">
    <property type="component" value="Unassembled WGS sequence"/>
</dbReference>
<dbReference type="AlphaFoldDB" id="A0A133NTJ6"/>